<dbReference type="AlphaFoldDB" id="A0A9P1ECJ2"/>
<dbReference type="Proteomes" id="UP001152484">
    <property type="component" value="Unassembled WGS sequence"/>
</dbReference>
<reference evidence="1" key="1">
    <citation type="submission" date="2022-07" db="EMBL/GenBank/DDBJ databases">
        <authorList>
            <person name="Macas J."/>
            <person name="Novak P."/>
            <person name="Neumann P."/>
        </authorList>
    </citation>
    <scope>NUCLEOTIDE SEQUENCE</scope>
</reference>
<keyword evidence="2" id="KW-1185">Reference proteome</keyword>
<proteinExistence type="predicted"/>
<evidence type="ECO:0000313" key="1">
    <source>
        <dbReference type="EMBL" id="CAH9095344.1"/>
    </source>
</evidence>
<dbReference type="EMBL" id="CAMAPE010000033">
    <property type="protein sequence ID" value="CAH9095344.1"/>
    <property type="molecule type" value="Genomic_DNA"/>
</dbReference>
<comment type="caution">
    <text evidence="1">The sequence shown here is derived from an EMBL/GenBank/DDBJ whole genome shotgun (WGS) entry which is preliminary data.</text>
</comment>
<organism evidence="1 2">
    <name type="scientific">Cuscuta europaea</name>
    <name type="common">European dodder</name>
    <dbReference type="NCBI Taxonomy" id="41803"/>
    <lineage>
        <taxon>Eukaryota</taxon>
        <taxon>Viridiplantae</taxon>
        <taxon>Streptophyta</taxon>
        <taxon>Embryophyta</taxon>
        <taxon>Tracheophyta</taxon>
        <taxon>Spermatophyta</taxon>
        <taxon>Magnoliopsida</taxon>
        <taxon>eudicotyledons</taxon>
        <taxon>Gunneridae</taxon>
        <taxon>Pentapetalae</taxon>
        <taxon>asterids</taxon>
        <taxon>lamiids</taxon>
        <taxon>Solanales</taxon>
        <taxon>Convolvulaceae</taxon>
        <taxon>Cuscuteae</taxon>
        <taxon>Cuscuta</taxon>
        <taxon>Cuscuta subgen. Cuscuta</taxon>
    </lineage>
</organism>
<protein>
    <submittedName>
        <fullName evidence="1">Uncharacterized protein</fullName>
    </submittedName>
</protein>
<gene>
    <name evidence="1" type="ORF">CEURO_LOCUS13082</name>
</gene>
<name>A0A9P1ECJ2_CUSEU</name>
<sequence length="145" mass="16818">MVIFEIKKSTLHVINFEMDLGTQTYHFILQLTSSEKFNQKKIRAYHGYFNPQQLGCYVKIAKEKGSSILVPRGPHNSKVNQFLKLFSNFVGYSGIEQDDPIHWERETTIDIKDITISKLIFNYEVQRTFGNKENSSHPMVTISQS</sequence>
<evidence type="ECO:0000313" key="2">
    <source>
        <dbReference type="Proteomes" id="UP001152484"/>
    </source>
</evidence>
<accession>A0A9P1ECJ2</accession>